<evidence type="ECO:0000313" key="3">
    <source>
        <dbReference type="EMBL" id="GES81600.1"/>
    </source>
</evidence>
<gene>
    <name evidence="3" type="ORF">RCL2_000884800</name>
    <name evidence="2" type="ORF">RclHR1_06440009</name>
</gene>
<dbReference type="EMBL" id="BEXD01004031">
    <property type="protein sequence ID" value="GBC05822.1"/>
    <property type="molecule type" value="Genomic_DNA"/>
</dbReference>
<keyword evidence="4" id="KW-1185">Reference proteome</keyword>
<dbReference type="Proteomes" id="UP000615446">
    <property type="component" value="Unassembled WGS sequence"/>
</dbReference>
<sequence length="255" mass="29042">MKPFMFFIALFSLLLVNTNAQLTCEQHFNTPVCNECQTELWNSSGNQSTTCTFYGNLFMEYQQKPFTYDYNMTSFDNLINELCSSEFTCTYEESKQIWGNIMEKCANELSTYVDWSAAPSTLEQNQHSVIASYGSLFFFYFAVPEHNSICYKSSSGEFCGVESIKPVIDWLKQEVPEGNIQISYDHQFVYKEDGTSIKIPTELLTSCGECGVNMINEYENWIDQYGVPDPIVKNVFGGSLDALKVYSSCPLVLFS</sequence>
<dbReference type="EMBL" id="BLAL01000058">
    <property type="protein sequence ID" value="GES81600.1"/>
    <property type="molecule type" value="Genomic_DNA"/>
</dbReference>
<reference evidence="3" key="2">
    <citation type="submission" date="2019-10" db="EMBL/GenBank/DDBJ databases">
        <title>Conservation and host-specific expression of non-tandemly repeated heterogenous ribosome RNA gene in arbuscular mycorrhizal fungi.</title>
        <authorList>
            <person name="Maeda T."/>
            <person name="Kobayashi Y."/>
            <person name="Nakagawa T."/>
            <person name="Ezawa T."/>
            <person name="Yamaguchi K."/>
            <person name="Bino T."/>
            <person name="Nishimoto Y."/>
            <person name="Shigenobu S."/>
            <person name="Kawaguchi M."/>
        </authorList>
    </citation>
    <scope>NUCLEOTIDE SEQUENCE</scope>
    <source>
        <strain evidence="3">HR1</strain>
    </source>
</reference>
<name>A0A2Z6S9Y7_9GLOM</name>
<dbReference type="AlphaFoldDB" id="A0A2Z6S9Y7"/>
<dbReference type="OrthoDB" id="2305077at2759"/>
<evidence type="ECO:0000256" key="1">
    <source>
        <dbReference type="SAM" id="SignalP"/>
    </source>
</evidence>
<accession>A0A2Z6S9Y7</accession>
<organism evidence="2 4">
    <name type="scientific">Rhizophagus clarus</name>
    <dbReference type="NCBI Taxonomy" id="94130"/>
    <lineage>
        <taxon>Eukaryota</taxon>
        <taxon>Fungi</taxon>
        <taxon>Fungi incertae sedis</taxon>
        <taxon>Mucoromycota</taxon>
        <taxon>Glomeromycotina</taxon>
        <taxon>Glomeromycetes</taxon>
        <taxon>Glomerales</taxon>
        <taxon>Glomeraceae</taxon>
        <taxon>Rhizophagus</taxon>
    </lineage>
</organism>
<feature type="chain" id="PRO_5036060205" evidence="1">
    <location>
        <begin position="21"/>
        <end position="255"/>
    </location>
</feature>
<dbReference type="Proteomes" id="UP000247702">
    <property type="component" value="Unassembled WGS sequence"/>
</dbReference>
<feature type="signal peptide" evidence="1">
    <location>
        <begin position="1"/>
        <end position="20"/>
    </location>
</feature>
<evidence type="ECO:0000313" key="2">
    <source>
        <dbReference type="EMBL" id="GBC05822.1"/>
    </source>
</evidence>
<protein>
    <submittedName>
        <fullName evidence="2">Uncharacterized protein</fullName>
    </submittedName>
</protein>
<keyword evidence="1" id="KW-0732">Signal</keyword>
<comment type="caution">
    <text evidence="2">The sequence shown here is derived from an EMBL/GenBank/DDBJ whole genome shotgun (WGS) entry which is preliminary data.</text>
</comment>
<evidence type="ECO:0000313" key="4">
    <source>
        <dbReference type="Proteomes" id="UP000247702"/>
    </source>
</evidence>
<reference evidence="2 4" key="1">
    <citation type="submission" date="2017-11" db="EMBL/GenBank/DDBJ databases">
        <title>The genome of Rhizophagus clarus HR1 reveals common genetic basis of auxotrophy among arbuscular mycorrhizal fungi.</title>
        <authorList>
            <person name="Kobayashi Y."/>
        </authorList>
    </citation>
    <scope>NUCLEOTIDE SEQUENCE [LARGE SCALE GENOMIC DNA]</scope>
    <source>
        <strain evidence="2 4">HR1</strain>
    </source>
</reference>
<proteinExistence type="predicted"/>